<dbReference type="InterPro" id="IPR029063">
    <property type="entry name" value="SAM-dependent_MTases_sf"/>
</dbReference>
<dbReference type="CDD" id="cd02440">
    <property type="entry name" value="AdoMet_MTases"/>
    <property type="match status" value="1"/>
</dbReference>
<dbReference type="InterPro" id="IPR013216">
    <property type="entry name" value="Methyltransf_11"/>
</dbReference>
<dbReference type="EMBL" id="SHNO01000001">
    <property type="protein sequence ID" value="MCX2978009.1"/>
    <property type="molecule type" value="Genomic_DNA"/>
</dbReference>
<evidence type="ECO:0000259" key="1">
    <source>
        <dbReference type="Pfam" id="PF08241"/>
    </source>
</evidence>
<gene>
    <name evidence="2" type="ORF">EYC82_11640</name>
</gene>
<evidence type="ECO:0000313" key="2">
    <source>
        <dbReference type="EMBL" id="MCX2978009.1"/>
    </source>
</evidence>
<keyword evidence="2" id="KW-0489">Methyltransferase</keyword>
<evidence type="ECO:0000313" key="3">
    <source>
        <dbReference type="Proteomes" id="UP001143304"/>
    </source>
</evidence>
<protein>
    <submittedName>
        <fullName evidence="2">Class I SAM-dependent methyltransferase</fullName>
    </submittedName>
</protein>
<sequence>MSCGVIYPACDGIPDLRSRDGVLTYADDDLRDARKLSAACRGISLEGVMDKLCDRPEHDDATRALRVRQILESPRRLSSQFDGWLDFCAQDSDVFLDIGCGSGGLLAEAVNRGLIAAGIDASMTMLVAAKHMIESHGGVARLACAYAEALPMESDCLGTVVMFDSIEHVSNVRETLDEARRVLKPGGHMALSTPNRFSLAAEPHVFVWGVGWLPRSWQNAYVRWRSQQDYHGTVLLSTREMARELRRHEDLVFELSVPQIPAEEIEHFTPRRASLARLYNWLAAFRLARGVLLAVGPFFQVVARRTAGSR</sequence>
<dbReference type="Gene3D" id="3.40.50.150">
    <property type="entry name" value="Vaccinia Virus protein VP39"/>
    <property type="match status" value="1"/>
</dbReference>
<comment type="caution">
    <text evidence="2">The sequence shown here is derived from an EMBL/GenBank/DDBJ whole genome shotgun (WGS) entry which is preliminary data.</text>
</comment>
<dbReference type="Proteomes" id="UP001143304">
    <property type="component" value="Unassembled WGS sequence"/>
</dbReference>
<dbReference type="InterPro" id="IPR050508">
    <property type="entry name" value="Methyltransf_Superfamily"/>
</dbReference>
<dbReference type="GO" id="GO:0008168">
    <property type="term" value="F:methyltransferase activity"/>
    <property type="evidence" value="ECO:0007669"/>
    <property type="project" value="UniProtKB-KW"/>
</dbReference>
<accession>A0ABT3T6V1</accession>
<name>A0ABT3T6V1_9GAMM</name>
<dbReference type="SUPFAM" id="SSF53335">
    <property type="entry name" value="S-adenosyl-L-methionine-dependent methyltransferases"/>
    <property type="match status" value="1"/>
</dbReference>
<keyword evidence="3" id="KW-1185">Reference proteome</keyword>
<feature type="domain" description="Methyltransferase type 11" evidence="1">
    <location>
        <begin position="96"/>
        <end position="190"/>
    </location>
</feature>
<proteinExistence type="predicted"/>
<organism evidence="2 3">
    <name type="scientific">Candidatus Marimicrobium litorale</name>
    <dbReference type="NCBI Taxonomy" id="2518991"/>
    <lineage>
        <taxon>Bacteria</taxon>
        <taxon>Pseudomonadati</taxon>
        <taxon>Pseudomonadota</taxon>
        <taxon>Gammaproteobacteria</taxon>
        <taxon>Cellvibrionales</taxon>
        <taxon>Halieaceae</taxon>
        <taxon>Marimicrobium</taxon>
    </lineage>
</organism>
<dbReference type="Pfam" id="PF08241">
    <property type="entry name" value="Methyltransf_11"/>
    <property type="match status" value="1"/>
</dbReference>
<keyword evidence="2" id="KW-0808">Transferase</keyword>
<reference evidence="2" key="1">
    <citation type="submission" date="2019-02" db="EMBL/GenBank/DDBJ databases">
        <authorList>
            <person name="Li S.-H."/>
        </authorList>
    </citation>
    <scope>NUCLEOTIDE SEQUENCE</scope>
    <source>
        <strain evidence="2">IMCC11814</strain>
    </source>
</reference>
<dbReference type="GO" id="GO:0032259">
    <property type="term" value="P:methylation"/>
    <property type="evidence" value="ECO:0007669"/>
    <property type="project" value="UniProtKB-KW"/>
</dbReference>
<dbReference type="PANTHER" id="PTHR42912">
    <property type="entry name" value="METHYLTRANSFERASE"/>
    <property type="match status" value="1"/>
</dbReference>
<dbReference type="RefSeq" id="WP_279249711.1">
    <property type="nucleotide sequence ID" value="NZ_SHNO01000001.1"/>
</dbReference>